<dbReference type="PANTHER" id="PTHR37316">
    <property type="entry name" value="TEICHOIC ACID GLYCEROL-PHOSPHATE PRIMASE"/>
    <property type="match status" value="1"/>
</dbReference>
<keyword evidence="5" id="KW-0777">Teichoic acid biosynthesis</keyword>
<dbReference type="Gene3D" id="3.40.50.12580">
    <property type="match status" value="1"/>
</dbReference>
<proteinExistence type="inferred from homology"/>
<keyword evidence="3" id="KW-1003">Cell membrane</keyword>
<evidence type="ECO:0000256" key="4">
    <source>
        <dbReference type="ARBA" id="ARBA00022679"/>
    </source>
</evidence>
<evidence type="ECO:0000256" key="6">
    <source>
        <dbReference type="ARBA" id="ARBA00023136"/>
    </source>
</evidence>
<dbReference type="InterPro" id="IPR007554">
    <property type="entry name" value="Glycerophosphate_synth"/>
</dbReference>
<dbReference type="GO" id="GO:0005886">
    <property type="term" value="C:plasma membrane"/>
    <property type="evidence" value="ECO:0007669"/>
    <property type="project" value="UniProtKB-SubCell"/>
</dbReference>
<comment type="similarity">
    <text evidence="2">Belongs to the CDP-glycerol glycerophosphotransferase family.</text>
</comment>
<accession>A0A9D1WII1</accession>
<dbReference type="GO" id="GO:0019350">
    <property type="term" value="P:teichoic acid biosynthetic process"/>
    <property type="evidence" value="ECO:0007669"/>
    <property type="project" value="UniProtKB-KW"/>
</dbReference>
<reference evidence="7" key="2">
    <citation type="submission" date="2021-04" db="EMBL/GenBank/DDBJ databases">
        <authorList>
            <person name="Gilroy R."/>
        </authorList>
    </citation>
    <scope>NUCLEOTIDE SEQUENCE</scope>
    <source>
        <strain evidence="7">ChiSjej1B19-8411</strain>
    </source>
</reference>
<sequence length="413" mass="48716">MVKGKVMRCLYFTGGRVLSWVNRLIPKEEKRICFFCKSGINDNSEAMLSHLLEFKYQEEFEIVCIVSDPEPYRRYEKEGVRLVGLFHGLRELMRCKYIFCHGENLAIMPTKDQISVNYWHGTPLKKINRMLPKLGKYKYDFFTYITASSELFRPIFAEAFGCDPSRVLINGHPRNDYLFRVSPALLLMGIRKEEYNKVFLWMPTYRMSRDGLIQDTNGKNLENAGVPVFHTTKELEALDRFLRRYNCLLFLKLHPAQRLEKVAWGSYERIKILTNDELDRKGIRLYQILKESDALLTDYSSVFFDYLLLDRPVGFVLEDLGEYQDRRGFVFENPLDFMPGEKIYDKSQLYHFLKMCLDGRDRWGEERARVNSMVNVCKGRKNCRMLLEQIGLTRQEAGKKNERNDQTVDQTHL</sequence>
<dbReference type="SUPFAM" id="SSF53756">
    <property type="entry name" value="UDP-Glycosyltransferase/glycogen phosphorylase"/>
    <property type="match status" value="1"/>
</dbReference>
<evidence type="ECO:0000256" key="2">
    <source>
        <dbReference type="ARBA" id="ARBA00010488"/>
    </source>
</evidence>
<dbReference type="AlphaFoldDB" id="A0A9D1WII1"/>
<reference evidence="7" key="1">
    <citation type="journal article" date="2021" name="PeerJ">
        <title>Extensive microbial diversity within the chicken gut microbiome revealed by metagenomics and culture.</title>
        <authorList>
            <person name="Gilroy R."/>
            <person name="Ravi A."/>
            <person name="Getino M."/>
            <person name="Pursley I."/>
            <person name="Horton D.L."/>
            <person name="Alikhan N.F."/>
            <person name="Baker D."/>
            <person name="Gharbi K."/>
            <person name="Hall N."/>
            <person name="Watson M."/>
            <person name="Adriaenssens E.M."/>
            <person name="Foster-Nyarko E."/>
            <person name="Jarju S."/>
            <person name="Secka A."/>
            <person name="Antonio M."/>
            <person name="Oren A."/>
            <person name="Chaudhuri R.R."/>
            <person name="La Ragione R."/>
            <person name="Hildebrand F."/>
            <person name="Pallen M.J."/>
        </authorList>
    </citation>
    <scope>NUCLEOTIDE SEQUENCE</scope>
    <source>
        <strain evidence="7">ChiSjej1B19-8411</strain>
    </source>
</reference>
<dbReference type="InterPro" id="IPR051612">
    <property type="entry name" value="Teichoic_Acid_Biosynth"/>
</dbReference>
<name>A0A9D1WII1_9FIRM</name>
<gene>
    <name evidence="7" type="ORF">IAA45_08240</name>
</gene>
<dbReference type="Proteomes" id="UP000886817">
    <property type="component" value="Unassembled WGS sequence"/>
</dbReference>
<evidence type="ECO:0000256" key="1">
    <source>
        <dbReference type="ARBA" id="ARBA00004202"/>
    </source>
</evidence>
<dbReference type="Gene3D" id="3.40.50.11820">
    <property type="match status" value="1"/>
</dbReference>
<dbReference type="PANTHER" id="PTHR37316:SF3">
    <property type="entry name" value="TEICHOIC ACID GLYCEROL-PHOSPHATE TRANSFERASE"/>
    <property type="match status" value="1"/>
</dbReference>
<evidence type="ECO:0000256" key="3">
    <source>
        <dbReference type="ARBA" id="ARBA00022475"/>
    </source>
</evidence>
<dbReference type="Pfam" id="PF04464">
    <property type="entry name" value="Glyphos_transf"/>
    <property type="match status" value="1"/>
</dbReference>
<organism evidence="7 8">
    <name type="scientific">Candidatus Blautia gallistercoris</name>
    <dbReference type="NCBI Taxonomy" id="2838490"/>
    <lineage>
        <taxon>Bacteria</taxon>
        <taxon>Bacillati</taxon>
        <taxon>Bacillota</taxon>
        <taxon>Clostridia</taxon>
        <taxon>Lachnospirales</taxon>
        <taxon>Lachnospiraceae</taxon>
        <taxon>Blautia</taxon>
    </lineage>
</organism>
<keyword evidence="6" id="KW-0472">Membrane</keyword>
<comment type="subcellular location">
    <subcellularLocation>
        <location evidence="1">Cell membrane</location>
        <topology evidence="1">Peripheral membrane protein</topology>
    </subcellularLocation>
</comment>
<dbReference type="InterPro" id="IPR043149">
    <property type="entry name" value="TagF_N"/>
</dbReference>
<protein>
    <submittedName>
        <fullName evidence="7">CDP-glycerol glycerophosphotransferase family protein</fullName>
    </submittedName>
</protein>
<dbReference type="GO" id="GO:0047355">
    <property type="term" value="F:CDP-glycerol glycerophosphotransferase activity"/>
    <property type="evidence" value="ECO:0007669"/>
    <property type="project" value="InterPro"/>
</dbReference>
<evidence type="ECO:0000313" key="8">
    <source>
        <dbReference type="Proteomes" id="UP000886817"/>
    </source>
</evidence>
<comment type="caution">
    <text evidence="7">The sequence shown here is derived from an EMBL/GenBank/DDBJ whole genome shotgun (WGS) entry which is preliminary data.</text>
</comment>
<evidence type="ECO:0000256" key="5">
    <source>
        <dbReference type="ARBA" id="ARBA00022944"/>
    </source>
</evidence>
<dbReference type="EMBL" id="DXEX01000178">
    <property type="protein sequence ID" value="HIX59688.1"/>
    <property type="molecule type" value="Genomic_DNA"/>
</dbReference>
<keyword evidence="4" id="KW-0808">Transferase</keyword>
<evidence type="ECO:0000313" key="7">
    <source>
        <dbReference type="EMBL" id="HIX59688.1"/>
    </source>
</evidence>
<dbReference type="InterPro" id="IPR043148">
    <property type="entry name" value="TagF_C"/>
</dbReference>